<evidence type="ECO:0000256" key="4">
    <source>
        <dbReference type="ARBA" id="ARBA00022801"/>
    </source>
</evidence>
<evidence type="ECO:0000256" key="1">
    <source>
        <dbReference type="ARBA" id="ARBA00005184"/>
    </source>
</evidence>
<feature type="signal peptide" evidence="7">
    <location>
        <begin position="1"/>
        <end position="21"/>
    </location>
</feature>
<feature type="chain" id="PRO_5046182299" description="Pectinesterase inhibitor domain-containing protein" evidence="7">
    <location>
        <begin position="22"/>
        <end position="874"/>
    </location>
</feature>
<dbReference type="Gene3D" id="2.30.240.10">
    <property type="entry name" value="At5g01610-like"/>
    <property type="match status" value="2"/>
</dbReference>
<dbReference type="Pfam" id="PF04398">
    <property type="entry name" value="DUF538"/>
    <property type="match status" value="2"/>
</dbReference>
<dbReference type="NCBIfam" id="TIGR01614">
    <property type="entry name" value="PME_inhib"/>
    <property type="match status" value="1"/>
</dbReference>
<dbReference type="PANTHER" id="PTHR31707">
    <property type="entry name" value="PECTINESTERASE"/>
    <property type="match status" value="1"/>
</dbReference>
<evidence type="ECO:0000313" key="9">
    <source>
        <dbReference type="EMBL" id="KAG5374670.1"/>
    </source>
</evidence>
<dbReference type="CDD" id="cd15798">
    <property type="entry name" value="PMEI-like_3"/>
    <property type="match status" value="1"/>
</dbReference>
<keyword evidence="5" id="KW-0063">Aspartyl esterase</keyword>
<dbReference type="InterPro" id="IPR035513">
    <property type="entry name" value="Invertase/methylesterase_inhib"/>
</dbReference>
<comment type="similarity">
    <text evidence="3">In the C-terminal section; belongs to the pectinesterase family.</text>
</comment>
<sequence length="874" mass="96903">MESPLLFLITLLCFLQSLLVASHNLSKSSTICKTTPDPKYCKTVFPHSQGNVQQYGRFSIRKSLSQSRKFIRTVDKYLKRNAHASPPAVTRALQDCRFLAGLTMDYLLTSFETVNETSTFKTLSFPKADDVQTLLSAALTNEQTCLEGLTTAASSSATWTVRNGVALPLVNDTKLFSVSLALFTKGWVPKKKKRAGYPWAHPSSGTSTHTKPFRLFRNGALPLKMTERTKAVYESLSRRKLTDGAGDGDDGSMVLISDIVTVIQDGTGNFTNITAAVGAAPNNTDGSGGFFLIYVTAGIYEEYVSIAKNKRYVMMIGDGINQTVVTGNRSVVDGWTTFNSATFAVTAPNFVAVNITFQNTAGPEKHQAVALRSGADFSIFYSCSFEAYQDTLYTHSLRQFYRECDVYGTVDFIFGNAAVVFQNCNLYPRKPMPNQFNAITAQGRSDPNQNTGTSIQNCTIRPADDLVLSNYTVETYLGRPWKNYSRTVIMESYIDGFVEPVGWREWNGDFALSTLYYAEYNNTGPGSNTTNRVTWPGYHVINSTDAANFTVTGLFLEDDWIWKTGVPYTSGTNLTAYDVVQKYKLPRGILPEGVIDYDLNPKTGFFKVYLNNTCRFPIEVYKVKYQPIVSGFIKNGRVSRLKGVSVKVLYFWLSIGEVTCDGQELELSVGAASEEFSAHQFARSPQCGCGFYCLLFAQILRDRVIERPMTLFPILTASFLFLFCVPFTTASADDDLPTAYTLLQSYNFPVGILPKGVLSYDLDESTGKFHAYFDKSCSFALQGSYQLDYKSTISGVISENKITKLTGVKVKVLFLWLNIVEVIRDGDELEFSVGITSANFAIEEFYESPQCGCGFDCNGLKSENLGRNPLVSSV</sequence>
<dbReference type="Proteomes" id="UP000823674">
    <property type="component" value="Chromosome A10"/>
</dbReference>
<comment type="pathway">
    <text evidence="1">Glycan metabolism; pectin degradation; 2-dehydro-3-deoxy-D-gluconate from pectin: step 1/5.</text>
</comment>
<dbReference type="SUPFAM" id="SSF101148">
    <property type="entry name" value="Plant invertase/pectin methylesterase inhibitor"/>
    <property type="match status" value="1"/>
</dbReference>
<dbReference type="Gene3D" id="2.160.20.10">
    <property type="entry name" value="Single-stranded right-handed beta-helix, Pectin lyase-like"/>
    <property type="match status" value="1"/>
</dbReference>
<evidence type="ECO:0000256" key="7">
    <source>
        <dbReference type="SAM" id="SignalP"/>
    </source>
</evidence>
<evidence type="ECO:0000256" key="3">
    <source>
        <dbReference type="ARBA" id="ARBA00007786"/>
    </source>
</evidence>
<dbReference type="InterPro" id="IPR012334">
    <property type="entry name" value="Pectin_lyas_fold"/>
</dbReference>
<dbReference type="EMBL" id="JADBGQ010000010">
    <property type="protein sequence ID" value="KAG5374670.1"/>
    <property type="molecule type" value="Genomic_DNA"/>
</dbReference>
<reference evidence="9 10" key="1">
    <citation type="submission" date="2021-03" db="EMBL/GenBank/DDBJ databases">
        <authorList>
            <person name="King G.J."/>
            <person name="Bancroft I."/>
            <person name="Baten A."/>
            <person name="Bloomfield J."/>
            <person name="Borpatragohain P."/>
            <person name="He Z."/>
            <person name="Irish N."/>
            <person name="Irwin J."/>
            <person name="Liu K."/>
            <person name="Mauleon R.P."/>
            <person name="Moore J."/>
            <person name="Morris R."/>
            <person name="Ostergaard L."/>
            <person name="Wang B."/>
            <person name="Wells R."/>
        </authorList>
    </citation>
    <scope>NUCLEOTIDE SEQUENCE [LARGE SCALE GENOMIC DNA]</scope>
    <source>
        <strain evidence="9">R-o-18</strain>
        <tissue evidence="9">Leaf</tissue>
    </source>
</reference>
<dbReference type="InterPro" id="IPR036758">
    <property type="entry name" value="At5g01610-like"/>
</dbReference>
<dbReference type="InterPro" id="IPR007493">
    <property type="entry name" value="DUF538"/>
</dbReference>
<evidence type="ECO:0000259" key="8">
    <source>
        <dbReference type="SMART" id="SM00856"/>
    </source>
</evidence>
<feature type="domain" description="Pectinesterase inhibitor" evidence="8">
    <location>
        <begin position="23"/>
        <end position="182"/>
    </location>
</feature>
<evidence type="ECO:0000256" key="6">
    <source>
        <dbReference type="PROSITE-ProRule" id="PRU10040"/>
    </source>
</evidence>
<dbReference type="Pfam" id="PF04043">
    <property type="entry name" value="PMEI"/>
    <property type="match status" value="1"/>
</dbReference>
<protein>
    <recommendedName>
        <fullName evidence="8">Pectinesterase inhibitor domain-containing protein</fullName>
    </recommendedName>
</protein>
<dbReference type="Pfam" id="PF01095">
    <property type="entry name" value="Pectinesterase"/>
    <property type="match status" value="1"/>
</dbReference>
<dbReference type="InterPro" id="IPR000070">
    <property type="entry name" value="Pectinesterase_cat"/>
</dbReference>
<gene>
    <name evidence="9" type="primary">A10p001590.1_BraROA</name>
    <name evidence="9" type="ORF">IGI04_039266</name>
</gene>
<comment type="similarity">
    <text evidence="2">In the N-terminal section; belongs to the PMEI family.</text>
</comment>
<accession>A0ABQ7KJD7</accession>
<comment type="caution">
    <text evidence="9">The sequence shown here is derived from an EMBL/GenBank/DDBJ whole genome shotgun (WGS) entry which is preliminary data.</text>
</comment>
<dbReference type="SUPFAM" id="SSF141562">
    <property type="entry name" value="At5g01610-like"/>
    <property type="match status" value="2"/>
</dbReference>
<evidence type="ECO:0000313" key="10">
    <source>
        <dbReference type="Proteomes" id="UP000823674"/>
    </source>
</evidence>
<keyword evidence="4" id="KW-0378">Hydrolase</keyword>
<keyword evidence="7" id="KW-0732">Signal</keyword>
<evidence type="ECO:0000256" key="2">
    <source>
        <dbReference type="ARBA" id="ARBA00006027"/>
    </source>
</evidence>
<dbReference type="InterPro" id="IPR033131">
    <property type="entry name" value="Pectinesterase_Asp_AS"/>
</dbReference>
<dbReference type="PROSITE" id="PS00503">
    <property type="entry name" value="PECTINESTERASE_2"/>
    <property type="match status" value="1"/>
</dbReference>
<keyword evidence="10" id="KW-1185">Reference proteome</keyword>
<dbReference type="SUPFAM" id="SSF51126">
    <property type="entry name" value="Pectin lyase-like"/>
    <property type="match status" value="1"/>
</dbReference>
<dbReference type="Gene3D" id="1.20.140.40">
    <property type="entry name" value="Invertase/pectin methylesterase inhibitor family protein"/>
    <property type="match status" value="1"/>
</dbReference>
<evidence type="ECO:0000256" key="5">
    <source>
        <dbReference type="ARBA" id="ARBA00023085"/>
    </source>
</evidence>
<dbReference type="SMART" id="SM00856">
    <property type="entry name" value="PMEI"/>
    <property type="match status" value="1"/>
</dbReference>
<organism evidence="9 10">
    <name type="scientific">Brassica rapa subsp. trilocularis</name>
    <dbReference type="NCBI Taxonomy" id="1813537"/>
    <lineage>
        <taxon>Eukaryota</taxon>
        <taxon>Viridiplantae</taxon>
        <taxon>Streptophyta</taxon>
        <taxon>Embryophyta</taxon>
        <taxon>Tracheophyta</taxon>
        <taxon>Spermatophyta</taxon>
        <taxon>Magnoliopsida</taxon>
        <taxon>eudicotyledons</taxon>
        <taxon>Gunneridae</taxon>
        <taxon>Pentapetalae</taxon>
        <taxon>rosids</taxon>
        <taxon>malvids</taxon>
        <taxon>Brassicales</taxon>
        <taxon>Brassicaceae</taxon>
        <taxon>Brassiceae</taxon>
        <taxon>Brassica</taxon>
    </lineage>
</organism>
<dbReference type="InterPro" id="IPR011050">
    <property type="entry name" value="Pectin_lyase_fold/virulence"/>
</dbReference>
<name>A0ABQ7KJD7_BRACM</name>
<proteinExistence type="inferred from homology"/>
<dbReference type="InterPro" id="IPR006501">
    <property type="entry name" value="Pectinesterase_inhib_dom"/>
</dbReference>
<feature type="active site" evidence="6">
    <location>
        <position position="411"/>
    </location>
</feature>